<protein>
    <submittedName>
        <fullName evidence="11">Uncharacterized protein</fullName>
    </submittedName>
</protein>
<evidence type="ECO:0000256" key="10">
    <source>
        <dbReference type="PROSITE-ProRule" id="PRU00124"/>
    </source>
</evidence>
<dbReference type="InterPro" id="IPR023415">
    <property type="entry name" value="LDLR_class-A_CS"/>
</dbReference>
<evidence type="ECO:0000256" key="8">
    <source>
        <dbReference type="ARBA" id="ARBA00023157"/>
    </source>
</evidence>
<evidence type="ECO:0000313" key="11">
    <source>
        <dbReference type="EnsemblMetazoa" id="AMEM001816-PA"/>
    </source>
</evidence>
<dbReference type="Gene3D" id="4.10.400.10">
    <property type="entry name" value="Low-density Lipoprotein Receptor"/>
    <property type="match status" value="3"/>
</dbReference>
<dbReference type="FunFam" id="4.10.400.10:FF:000002">
    <property type="entry name" value="Low-density lipoprotein receptor-related protein 1"/>
    <property type="match status" value="1"/>
</dbReference>
<proteinExistence type="predicted"/>
<dbReference type="SMART" id="SM00192">
    <property type="entry name" value="LDLa"/>
    <property type="match status" value="3"/>
</dbReference>
<evidence type="ECO:0000256" key="1">
    <source>
        <dbReference type="ARBA" id="ARBA00004167"/>
    </source>
</evidence>
<dbReference type="GO" id="GO:0005886">
    <property type="term" value="C:plasma membrane"/>
    <property type="evidence" value="ECO:0007669"/>
    <property type="project" value="TreeGrafter"/>
</dbReference>
<keyword evidence="6" id="KW-1133">Transmembrane helix</keyword>
<feature type="disulfide bond" evidence="10">
    <location>
        <begin position="69"/>
        <end position="84"/>
    </location>
</feature>
<keyword evidence="9" id="KW-0325">Glycoprotein</keyword>
<comment type="subcellular location">
    <subcellularLocation>
        <location evidence="2">Endomembrane system</location>
    </subcellularLocation>
    <subcellularLocation>
        <location evidence="1">Membrane</location>
        <topology evidence="1">Single-pass membrane protein</topology>
    </subcellularLocation>
</comment>
<organism evidence="11 12">
    <name type="scientific">Anopheles merus</name>
    <name type="common">Mosquito</name>
    <dbReference type="NCBI Taxonomy" id="30066"/>
    <lineage>
        <taxon>Eukaryota</taxon>
        <taxon>Metazoa</taxon>
        <taxon>Ecdysozoa</taxon>
        <taxon>Arthropoda</taxon>
        <taxon>Hexapoda</taxon>
        <taxon>Insecta</taxon>
        <taxon>Pterygota</taxon>
        <taxon>Neoptera</taxon>
        <taxon>Endopterygota</taxon>
        <taxon>Diptera</taxon>
        <taxon>Nematocera</taxon>
        <taxon>Culicoidea</taxon>
        <taxon>Culicidae</taxon>
        <taxon>Anophelinae</taxon>
        <taxon>Anopheles</taxon>
    </lineage>
</organism>
<dbReference type="SUPFAM" id="SSF57424">
    <property type="entry name" value="LDL receptor-like module"/>
    <property type="match status" value="3"/>
</dbReference>
<evidence type="ECO:0000256" key="6">
    <source>
        <dbReference type="ARBA" id="ARBA00022989"/>
    </source>
</evidence>
<dbReference type="AlphaFoldDB" id="A0A182UQD3"/>
<evidence type="ECO:0000256" key="7">
    <source>
        <dbReference type="ARBA" id="ARBA00023136"/>
    </source>
</evidence>
<dbReference type="PROSITE" id="PS50068">
    <property type="entry name" value="LDLRA_2"/>
    <property type="match status" value="3"/>
</dbReference>
<accession>A0A182UQD3</accession>
<keyword evidence="7" id="KW-0472">Membrane</keyword>
<dbReference type="PANTHER" id="PTHR24270:SF8">
    <property type="entry name" value="LD11117P-RELATED"/>
    <property type="match status" value="1"/>
</dbReference>
<evidence type="ECO:0000256" key="5">
    <source>
        <dbReference type="ARBA" id="ARBA00022737"/>
    </source>
</evidence>
<evidence type="ECO:0000256" key="3">
    <source>
        <dbReference type="ARBA" id="ARBA00022692"/>
    </source>
</evidence>
<dbReference type="InterPro" id="IPR002172">
    <property type="entry name" value="LDrepeatLR_classA_rpt"/>
</dbReference>
<evidence type="ECO:0000256" key="4">
    <source>
        <dbReference type="ARBA" id="ARBA00022729"/>
    </source>
</evidence>
<dbReference type="InterPro" id="IPR050685">
    <property type="entry name" value="LDLR"/>
</dbReference>
<comment type="caution">
    <text evidence="10">Lacks conserved residue(s) required for the propagation of feature annotation.</text>
</comment>
<dbReference type="PROSITE" id="PS01209">
    <property type="entry name" value="LDLRA_1"/>
    <property type="match status" value="2"/>
</dbReference>
<feature type="disulfide bond" evidence="10">
    <location>
        <begin position="15"/>
        <end position="33"/>
    </location>
</feature>
<dbReference type="PANTHER" id="PTHR24270">
    <property type="entry name" value="LOW-DENSITY LIPOPROTEIN RECEPTOR-RELATED"/>
    <property type="match status" value="1"/>
</dbReference>
<dbReference type="PRINTS" id="PR00261">
    <property type="entry name" value="LDLRECEPTOR"/>
</dbReference>
<keyword evidence="5" id="KW-0677">Repeat</keyword>
<feature type="disulfide bond" evidence="10">
    <location>
        <begin position="8"/>
        <end position="20"/>
    </location>
</feature>
<reference evidence="11" key="1">
    <citation type="submission" date="2020-05" db="UniProtKB">
        <authorList>
            <consortium name="EnsemblMetazoa"/>
        </authorList>
    </citation>
    <scope>IDENTIFICATION</scope>
    <source>
        <strain evidence="11">MAF</strain>
    </source>
</reference>
<name>A0A182UQD3_ANOME</name>
<feature type="disulfide bond" evidence="10">
    <location>
        <begin position="110"/>
        <end position="125"/>
    </location>
</feature>
<dbReference type="VEuPathDB" id="VectorBase:AMEM21_002034"/>
<keyword evidence="4" id="KW-0732">Signal</keyword>
<dbReference type="FunFam" id="4.10.400.10:FF:000211">
    <property type="entry name" value="Lipophorin receptor 2, isoform I"/>
    <property type="match status" value="1"/>
</dbReference>
<keyword evidence="12" id="KW-1185">Reference proteome</keyword>
<dbReference type="Pfam" id="PF00057">
    <property type="entry name" value="Ldl_recept_a"/>
    <property type="match status" value="3"/>
</dbReference>
<dbReference type="STRING" id="30066.A0A182UQD3"/>
<evidence type="ECO:0000256" key="2">
    <source>
        <dbReference type="ARBA" id="ARBA00004308"/>
    </source>
</evidence>
<sequence>MPLEESSCPGDKFRCKNGRCILKRWQCDGERDCADGSDEDAQQCLVKTCPANEVLCKTADRCIPKTWLCDREADCPDGSDEQNCESKVCSSEEFTCRSGTGNCIPLGWMCDQNRDCADGSDEMSCNNRSNGGYGTFWGQKGVSPILPPLLVLVSLPPLLQVFSGLTPKNTAPAFDCVPLASYQRMAVPKDAEPRTVPHMAAPSIGEKLFGSPGGIIPCMPNQRPGDFMET</sequence>
<dbReference type="InterPro" id="IPR036055">
    <property type="entry name" value="LDL_receptor-like_sf"/>
</dbReference>
<dbReference type="FunFam" id="4.10.400.10:FF:000136">
    <property type="entry name" value="low-density lipoprotein receptor isoform X5"/>
    <property type="match status" value="1"/>
</dbReference>
<dbReference type="GO" id="GO:0016192">
    <property type="term" value="P:vesicle-mediated transport"/>
    <property type="evidence" value="ECO:0007669"/>
    <property type="project" value="UniProtKB-ARBA"/>
</dbReference>
<keyword evidence="8 10" id="KW-1015">Disulfide bond</keyword>
<dbReference type="GO" id="GO:0012505">
    <property type="term" value="C:endomembrane system"/>
    <property type="evidence" value="ECO:0007669"/>
    <property type="project" value="UniProtKB-SubCell"/>
</dbReference>
<evidence type="ECO:0000256" key="9">
    <source>
        <dbReference type="ARBA" id="ARBA00023180"/>
    </source>
</evidence>
<dbReference type="Proteomes" id="UP000075903">
    <property type="component" value="Unassembled WGS sequence"/>
</dbReference>
<dbReference type="EnsemblMetazoa" id="AMEM001816-RA">
    <property type="protein sequence ID" value="AMEM001816-PA"/>
    <property type="gene ID" value="AMEM001816"/>
</dbReference>
<dbReference type="VEuPathDB" id="VectorBase:AMEM001816"/>
<evidence type="ECO:0000313" key="12">
    <source>
        <dbReference type="Proteomes" id="UP000075903"/>
    </source>
</evidence>
<dbReference type="CDD" id="cd00112">
    <property type="entry name" value="LDLa"/>
    <property type="match status" value="3"/>
</dbReference>
<keyword evidence="3" id="KW-0812">Transmembrane</keyword>